<feature type="region of interest" description="Disordered" evidence="1">
    <location>
        <begin position="1"/>
        <end position="20"/>
    </location>
</feature>
<reference evidence="2 3" key="1">
    <citation type="submission" date="2018-04" db="EMBL/GenBank/DDBJ databases">
        <title>The genome of golden apple snail Pomacea canaliculata provides insight into stress tolerance and invasive adaptation.</title>
        <authorList>
            <person name="Liu C."/>
            <person name="Liu B."/>
            <person name="Ren Y."/>
            <person name="Zhang Y."/>
            <person name="Wang H."/>
            <person name="Li S."/>
            <person name="Jiang F."/>
            <person name="Yin L."/>
            <person name="Zhang G."/>
            <person name="Qian W."/>
            <person name="Fan W."/>
        </authorList>
    </citation>
    <scope>NUCLEOTIDE SEQUENCE [LARGE SCALE GENOMIC DNA]</scope>
    <source>
        <strain evidence="2">SZHN2017</strain>
        <tissue evidence="2">Muscle</tissue>
    </source>
</reference>
<dbReference type="EMBL" id="PZQS01000005">
    <property type="protein sequence ID" value="PVD30081.1"/>
    <property type="molecule type" value="Genomic_DNA"/>
</dbReference>
<dbReference type="Proteomes" id="UP000245119">
    <property type="component" value="Linkage Group LG5"/>
</dbReference>
<dbReference type="STRING" id="400727.A0A2T7P9J6"/>
<feature type="region of interest" description="Disordered" evidence="1">
    <location>
        <begin position="621"/>
        <end position="668"/>
    </location>
</feature>
<evidence type="ECO:0000313" key="2">
    <source>
        <dbReference type="EMBL" id="PVD30081.1"/>
    </source>
</evidence>
<evidence type="ECO:0000256" key="1">
    <source>
        <dbReference type="SAM" id="MobiDB-lite"/>
    </source>
</evidence>
<evidence type="ECO:0000313" key="3">
    <source>
        <dbReference type="Proteomes" id="UP000245119"/>
    </source>
</evidence>
<accession>A0A2T7P9J6</accession>
<dbReference type="AlphaFoldDB" id="A0A2T7P9J6"/>
<feature type="region of interest" description="Disordered" evidence="1">
    <location>
        <begin position="90"/>
        <end position="118"/>
    </location>
</feature>
<feature type="compositionally biased region" description="Basic and acidic residues" evidence="1">
    <location>
        <begin position="646"/>
        <end position="668"/>
    </location>
</feature>
<gene>
    <name evidence="2" type="ORF">C0Q70_09342</name>
</gene>
<sequence>MQETETLKTRATMCSGDDNDFDLQRAIEESLQEKTLTSRGRNHSTFTKDSKRHGRSSRKRNDRQQKSTWCKKRKEREEQLWLPETVRHFKRGSPSSPITISSEEEDFDLPELGSDGDKNVSHTATTHCKVKSCAMETDDIHKGKDRHFMDTLSSLSLQNSENEQSQSVKTEIRSHPKLQQRKDRISSEIQAGSSPVHVETIIAPSFDIENQSVDRRADKQVKNGRVKFLLGHPALQTEVNSLNNRFSHLQVSMIECASEDQGDSIFFSQILELLENFSHTHKPPSALVENVIRCGLLDVQHEELAFRSYWSVLAIWHHYPDLVLLDWTALQTAGDVLKKGLQARSAHFAKKSVNTSECNNNTRTESNSKEPTFHQAALFLQLMLQGLRINLKNCKLPDQSSVRKSLAFKSLSVEQTATFRHIIHWLECCLVTTEHLDSQSVSTDTDIKQKTKDSQCDKDRNRLVLGHQEVCPWLLESLQNLLSLIVFVSEDRHATARKLSSDLVRTYIYLPSMQAKKQLLQTLSSPLLCFYLVCLVLENHCSNAIRMNSRFPESLNELTNCYFYASPPKSPVTPPPSPSDEDDNIEEGSTHHQYSAQSCEELAMLIFFVTKSFIACRQKREQARTSERTRRQQILLGPEIPSLSSSEREHVQEATSEFKQHLQELSQK</sequence>
<feature type="region of interest" description="Disordered" evidence="1">
    <location>
        <begin position="569"/>
        <end position="592"/>
    </location>
</feature>
<proteinExistence type="predicted"/>
<feature type="compositionally biased region" description="Pro residues" evidence="1">
    <location>
        <begin position="569"/>
        <end position="578"/>
    </location>
</feature>
<keyword evidence="3" id="KW-1185">Reference proteome</keyword>
<name>A0A2T7P9J6_POMCA</name>
<feature type="region of interest" description="Disordered" evidence="1">
    <location>
        <begin position="157"/>
        <end position="194"/>
    </location>
</feature>
<feature type="compositionally biased region" description="Basic and acidic residues" evidence="1">
    <location>
        <begin position="621"/>
        <end position="630"/>
    </location>
</feature>
<organism evidence="2 3">
    <name type="scientific">Pomacea canaliculata</name>
    <name type="common">Golden apple snail</name>
    <dbReference type="NCBI Taxonomy" id="400727"/>
    <lineage>
        <taxon>Eukaryota</taxon>
        <taxon>Metazoa</taxon>
        <taxon>Spiralia</taxon>
        <taxon>Lophotrochozoa</taxon>
        <taxon>Mollusca</taxon>
        <taxon>Gastropoda</taxon>
        <taxon>Caenogastropoda</taxon>
        <taxon>Architaenioglossa</taxon>
        <taxon>Ampullarioidea</taxon>
        <taxon>Ampullariidae</taxon>
        <taxon>Pomacea</taxon>
    </lineage>
</organism>
<feature type="region of interest" description="Disordered" evidence="1">
    <location>
        <begin position="29"/>
        <end position="74"/>
    </location>
</feature>
<dbReference type="OrthoDB" id="6088715at2759"/>
<comment type="caution">
    <text evidence="2">The sequence shown here is derived from an EMBL/GenBank/DDBJ whole genome shotgun (WGS) entry which is preliminary data.</text>
</comment>
<feature type="compositionally biased region" description="Low complexity" evidence="1">
    <location>
        <begin position="157"/>
        <end position="167"/>
    </location>
</feature>
<feature type="compositionally biased region" description="Basic and acidic residues" evidence="1">
    <location>
        <begin position="170"/>
        <end position="186"/>
    </location>
</feature>
<feature type="compositionally biased region" description="Basic residues" evidence="1">
    <location>
        <begin position="50"/>
        <end position="61"/>
    </location>
</feature>
<protein>
    <submittedName>
        <fullName evidence="2">Uncharacterized protein</fullName>
    </submittedName>
</protein>
<feature type="compositionally biased region" description="Polar residues" evidence="1">
    <location>
        <begin position="33"/>
        <end position="47"/>
    </location>
</feature>